<evidence type="ECO:0000313" key="3">
    <source>
        <dbReference type="Proteomes" id="UP000053593"/>
    </source>
</evidence>
<keyword evidence="1" id="KW-1133">Transmembrane helix</keyword>
<evidence type="ECO:0000256" key="1">
    <source>
        <dbReference type="SAM" id="Phobius"/>
    </source>
</evidence>
<proteinExistence type="predicted"/>
<dbReference type="EMBL" id="KN834788">
    <property type="protein sequence ID" value="KIK57912.1"/>
    <property type="molecule type" value="Genomic_DNA"/>
</dbReference>
<organism evidence="2 3">
    <name type="scientific">Collybiopsis luxurians FD-317 M1</name>
    <dbReference type="NCBI Taxonomy" id="944289"/>
    <lineage>
        <taxon>Eukaryota</taxon>
        <taxon>Fungi</taxon>
        <taxon>Dikarya</taxon>
        <taxon>Basidiomycota</taxon>
        <taxon>Agaricomycotina</taxon>
        <taxon>Agaricomycetes</taxon>
        <taxon>Agaricomycetidae</taxon>
        <taxon>Agaricales</taxon>
        <taxon>Marasmiineae</taxon>
        <taxon>Omphalotaceae</taxon>
        <taxon>Collybiopsis</taxon>
        <taxon>Collybiopsis luxurians</taxon>
    </lineage>
</organism>
<protein>
    <submittedName>
        <fullName evidence="2">Uncharacterized protein</fullName>
    </submittedName>
</protein>
<feature type="transmembrane region" description="Helical" evidence="1">
    <location>
        <begin position="151"/>
        <end position="169"/>
    </location>
</feature>
<feature type="transmembrane region" description="Helical" evidence="1">
    <location>
        <begin position="225"/>
        <end position="249"/>
    </location>
</feature>
<dbReference type="OrthoDB" id="2884172at2759"/>
<dbReference type="AlphaFoldDB" id="A0A0D0CHZ8"/>
<feature type="transmembrane region" description="Helical" evidence="1">
    <location>
        <begin position="189"/>
        <end position="213"/>
    </location>
</feature>
<name>A0A0D0CHZ8_9AGAR</name>
<accession>A0A0D0CHZ8</accession>
<dbReference type="HOGENOM" id="CLU_071641_1_0_1"/>
<feature type="transmembrane region" description="Helical" evidence="1">
    <location>
        <begin position="107"/>
        <end position="131"/>
    </location>
</feature>
<evidence type="ECO:0000313" key="2">
    <source>
        <dbReference type="EMBL" id="KIK57912.1"/>
    </source>
</evidence>
<keyword evidence="1" id="KW-0472">Membrane</keyword>
<feature type="transmembrane region" description="Helical" evidence="1">
    <location>
        <begin position="20"/>
        <end position="45"/>
    </location>
</feature>
<gene>
    <name evidence="2" type="ORF">GYMLUDRAFT_737071</name>
</gene>
<dbReference type="Proteomes" id="UP000053593">
    <property type="component" value="Unassembled WGS sequence"/>
</dbReference>
<keyword evidence="3" id="KW-1185">Reference proteome</keyword>
<feature type="transmembrane region" description="Helical" evidence="1">
    <location>
        <begin position="79"/>
        <end position="100"/>
    </location>
</feature>
<reference evidence="2 3" key="1">
    <citation type="submission" date="2014-04" db="EMBL/GenBank/DDBJ databases">
        <title>Evolutionary Origins and Diversification of the Mycorrhizal Mutualists.</title>
        <authorList>
            <consortium name="DOE Joint Genome Institute"/>
            <consortium name="Mycorrhizal Genomics Consortium"/>
            <person name="Kohler A."/>
            <person name="Kuo A."/>
            <person name="Nagy L.G."/>
            <person name="Floudas D."/>
            <person name="Copeland A."/>
            <person name="Barry K.W."/>
            <person name="Cichocki N."/>
            <person name="Veneault-Fourrey C."/>
            <person name="LaButti K."/>
            <person name="Lindquist E.A."/>
            <person name="Lipzen A."/>
            <person name="Lundell T."/>
            <person name="Morin E."/>
            <person name="Murat C."/>
            <person name="Riley R."/>
            <person name="Ohm R."/>
            <person name="Sun H."/>
            <person name="Tunlid A."/>
            <person name="Henrissat B."/>
            <person name="Grigoriev I.V."/>
            <person name="Hibbett D.S."/>
            <person name="Martin F."/>
        </authorList>
    </citation>
    <scope>NUCLEOTIDE SEQUENCE [LARGE SCALE GENOMIC DNA]</scope>
    <source>
        <strain evidence="2 3">FD-317 M1</strain>
    </source>
</reference>
<sequence length="263" mass="29230">MFIATRPLLTRSWARTHTTVVVCLIIISITFTWNIIALGGANLILDGFTFDQVEPEVQGGFDAQAQRAGTKALPLTYTLSWVGTINALLSDFIVVWRAWILFQHNVLLRYILAFLMTANVGINIVDCILIDVQINTENVGGSIVLDWVSDLLSLVVNMCATSLIAWKAWKHRSFLVQAEVHRRTRIENVLLLLIESGAIYCSIQAVYTALTIVNTYAAVVNLPRFLLIVIEAISGVAAAWYPIAVIILINVDRSPVVETIYMD</sequence>
<keyword evidence="1" id="KW-0812">Transmembrane</keyword>